<keyword evidence="2" id="KW-0808">Transferase</keyword>
<evidence type="ECO:0000313" key="2">
    <source>
        <dbReference type="EMBL" id="ORM55324.1"/>
    </source>
</evidence>
<dbReference type="Pfam" id="PF00583">
    <property type="entry name" value="Acetyltransf_1"/>
    <property type="match status" value="1"/>
</dbReference>
<dbReference type="InterPro" id="IPR016181">
    <property type="entry name" value="Acyl_CoA_acyltransferase"/>
</dbReference>
<reference evidence="2 3" key="1">
    <citation type="journal article" date="2017" name="Antonie Van Leeuwenhoek">
        <title>Phylogenomic resolution of the bacterial genus Pantoea and its relationship with Erwinia and Tatumella.</title>
        <authorList>
            <person name="Palmer M."/>
            <person name="Steenkamp E.T."/>
            <person name="Coetzee M.P."/>
            <person name="Chan W.Y."/>
            <person name="van Zyl E."/>
            <person name="De Maayer P."/>
            <person name="Coutinho T.A."/>
            <person name="Blom J."/>
            <person name="Smits T.H."/>
            <person name="Duffy B."/>
            <person name="Venter S.N."/>
        </authorList>
    </citation>
    <scope>NUCLEOTIDE SEQUENCE [LARGE SCALE GENOMIC DNA]</scope>
    <source>
        <strain evidence="2 3">LMG 24534</strain>
    </source>
</reference>
<dbReference type="PROSITE" id="PS51186">
    <property type="entry name" value="GNAT"/>
    <property type="match status" value="1"/>
</dbReference>
<comment type="caution">
    <text evidence="2">The sequence shown here is derived from an EMBL/GenBank/DDBJ whole genome shotgun (WGS) entry which is preliminary data.</text>
</comment>
<accession>A0A1X1C1F9</accession>
<sequence>MRLHAGFTVTEQIEEKDRQALLAGLGNYNRQFIDSENHGPLAVFHHDAEGALRGGVIASRKGNWLCIDYVWVDDTLRGTDLGSALLRAAEQQAIAYGCQQALVDTFSFQALPFYLKQGYQQQITLPDFPQTGMQRHYLTKTLKG</sequence>
<dbReference type="EMBL" id="MLFN01000004">
    <property type="protein sequence ID" value="ORM55324.1"/>
    <property type="molecule type" value="Genomic_DNA"/>
</dbReference>
<dbReference type="STRING" id="472705.GCA_001743465_01044"/>
<gene>
    <name evidence="2" type="ORF">HA41_03145</name>
</gene>
<feature type="domain" description="N-acetyltransferase" evidence="1">
    <location>
        <begin position="1"/>
        <end position="143"/>
    </location>
</feature>
<protein>
    <submittedName>
        <fullName evidence="2">N-acetyltransferase</fullName>
    </submittedName>
</protein>
<dbReference type="GO" id="GO:0016747">
    <property type="term" value="F:acyltransferase activity, transferring groups other than amino-acyl groups"/>
    <property type="evidence" value="ECO:0007669"/>
    <property type="project" value="InterPro"/>
</dbReference>
<dbReference type="RefSeq" id="WP_094119567.1">
    <property type="nucleotide sequence ID" value="NZ_MLFN01000004.1"/>
</dbReference>
<dbReference type="InterPro" id="IPR000182">
    <property type="entry name" value="GNAT_dom"/>
</dbReference>
<evidence type="ECO:0000259" key="1">
    <source>
        <dbReference type="PROSITE" id="PS51186"/>
    </source>
</evidence>
<evidence type="ECO:0000313" key="3">
    <source>
        <dbReference type="Proteomes" id="UP000193933"/>
    </source>
</evidence>
<dbReference type="OrthoDB" id="9787920at2"/>
<name>A0A1X1C1F9_9GAMM</name>
<dbReference type="Gene3D" id="3.40.630.30">
    <property type="match status" value="1"/>
</dbReference>
<dbReference type="SUPFAM" id="SSF55729">
    <property type="entry name" value="Acyl-CoA N-acyltransferases (Nat)"/>
    <property type="match status" value="1"/>
</dbReference>
<dbReference type="CDD" id="cd04301">
    <property type="entry name" value="NAT_SF"/>
    <property type="match status" value="1"/>
</dbReference>
<proteinExistence type="predicted"/>
<organism evidence="2 3">
    <name type="scientific">Pantoea conspicua</name>
    <dbReference type="NCBI Taxonomy" id="472705"/>
    <lineage>
        <taxon>Bacteria</taxon>
        <taxon>Pseudomonadati</taxon>
        <taxon>Pseudomonadota</taxon>
        <taxon>Gammaproteobacteria</taxon>
        <taxon>Enterobacterales</taxon>
        <taxon>Erwiniaceae</taxon>
        <taxon>Pantoea</taxon>
    </lineage>
</organism>
<keyword evidence="3" id="KW-1185">Reference proteome</keyword>
<dbReference type="Proteomes" id="UP000193933">
    <property type="component" value="Unassembled WGS sequence"/>
</dbReference>
<dbReference type="AlphaFoldDB" id="A0A1X1C1F9"/>